<dbReference type="GO" id="GO:0003700">
    <property type="term" value="F:DNA-binding transcription factor activity"/>
    <property type="evidence" value="ECO:0007669"/>
    <property type="project" value="InterPro"/>
</dbReference>
<feature type="compositionally biased region" description="Basic and acidic residues" evidence="2">
    <location>
        <begin position="22"/>
        <end position="45"/>
    </location>
</feature>
<name>A0A6A6DVI8_9PEZI</name>
<evidence type="ECO:0000256" key="1">
    <source>
        <dbReference type="ARBA" id="ARBA00023242"/>
    </source>
</evidence>
<feature type="region of interest" description="Disordered" evidence="2">
    <location>
        <begin position="536"/>
        <end position="577"/>
    </location>
</feature>
<protein>
    <recommendedName>
        <fullName evidence="3">Xylanolytic transcriptional activator regulatory domain-containing protein</fullName>
    </recommendedName>
</protein>
<evidence type="ECO:0000259" key="3">
    <source>
        <dbReference type="SMART" id="SM00906"/>
    </source>
</evidence>
<evidence type="ECO:0000313" key="4">
    <source>
        <dbReference type="EMBL" id="KAF2183691.1"/>
    </source>
</evidence>
<proteinExistence type="predicted"/>
<dbReference type="Proteomes" id="UP000800200">
    <property type="component" value="Unassembled WGS sequence"/>
</dbReference>
<dbReference type="EMBL" id="ML994641">
    <property type="protein sequence ID" value="KAF2183691.1"/>
    <property type="molecule type" value="Genomic_DNA"/>
</dbReference>
<sequence length="647" mass="72682">MSSIKQVQDLQSQLADLRQENSHLRSRMSDRDAMDIDRRQPDSQREIQMTVQKARPPTMNNFDLVRRNIRTHSRDIFEPPPPYRQTSVLMSSPSALPEIPSRADFARLSRSYLDSVHESFPVVHWPTFQREVDQVYTARSFQGMPQGWIGLFFAVMACGALQPSTSHESPKSSKASMSYSEISSQSLTPWPEEPSLTHAKVAILLSIFNHESNMKSAGSMWLASAVGIAQELGLHAETETWPVVEGETRRRLWWSIYTWDRILSLAVGRPMLINNEDCHVSLPSSLEDRYIQPQGFTRTPSTQTPFTGFAAIIHLVREFSHLHQALRSSIIGSQTLQSLDETFRAKLTTFPESYRLESNASLEPASLSPILILQFARFHLCRHNLSPVCRPPERADALHRCTLVAQETAKYISRTLPMPESEKNWQARVAQIASNMICTHIWRCMLVLCFRADYKGALMCLRLSAAIGDARKVNIACGKNLAFFLDLLLERVRSGDGGQHKLEHDEEMLAYVSGDMQGNLEHSWVWAGGDFASSQTPVHTSPRSGIQTHGNDEPMQGTHLPLRPNTGSPGNGTREWDGWSRIEGMIHQLIEEHRARLAQPSSYYPPPHNPVKRVQLAPDAPVSPPMAAPTSNVVPVGTNRISIANII</sequence>
<dbReference type="Pfam" id="PF04082">
    <property type="entry name" value="Fungal_trans"/>
    <property type="match status" value="1"/>
</dbReference>
<keyword evidence="1" id="KW-0539">Nucleus</keyword>
<dbReference type="GO" id="GO:0008270">
    <property type="term" value="F:zinc ion binding"/>
    <property type="evidence" value="ECO:0007669"/>
    <property type="project" value="InterPro"/>
</dbReference>
<accession>A0A6A6DVI8</accession>
<dbReference type="GO" id="GO:0003677">
    <property type="term" value="F:DNA binding"/>
    <property type="evidence" value="ECO:0007669"/>
    <property type="project" value="InterPro"/>
</dbReference>
<evidence type="ECO:0000313" key="5">
    <source>
        <dbReference type="Proteomes" id="UP000800200"/>
    </source>
</evidence>
<organism evidence="4 5">
    <name type="scientific">Zopfia rhizophila CBS 207.26</name>
    <dbReference type="NCBI Taxonomy" id="1314779"/>
    <lineage>
        <taxon>Eukaryota</taxon>
        <taxon>Fungi</taxon>
        <taxon>Dikarya</taxon>
        <taxon>Ascomycota</taxon>
        <taxon>Pezizomycotina</taxon>
        <taxon>Dothideomycetes</taxon>
        <taxon>Dothideomycetes incertae sedis</taxon>
        <taxon>Zopfiaceae</taxon>
        <taxon>Zopfia</taxon>
    </lineage>
</organism>
<reference evidence="4" key="1">
    <citation type="journal article" date="2020" name="Stud. Mycol.">
        <title>101 Dothideomycetes genomes: a test case for predicting lifestyles and emergence of pathogens.</title>
        <authorList>
            <person name="Haridas S."/>
            <person name="Albert R."/>
            <person name="Binder M."/>
            <person name="Bloem J."/>
            <person name="Labutti K."/>
            <person name="Salamov A."/>
            <person name="Andreopoulos B."/>
            <person name="Baker S."/>
            <person name="Barry K."/>
            <person name="Bills G."/>
            <person name="Bluhm B."/>
            <person name="Cannon C."/>
            <person name="Castanera R."/>
            <person name="Culley D."/>
            <person name="Daum C."/>
            <person name="Ezra D."/>
            <person name="Gonzalez J."/>
            <person name="Henrissat B."/>
            <person name="Kuo A."/>
            <person name="Liang C."/>
            <person name="Lipzen A."/>
            <person name="Lutzoni F."/>
            <person name="Magnuson J."/>
            <person name="Mondo S."/>
            <person name="Nolan M."/>
            <person name="Ohm R."/>
            <person name="Pangilinan J."/>
            <person name="Park H.-J."/>
            <person name="Ramirez L."/>
            <person name="Alfaro M."/>
            <person name="Sun H."/>
            <person name="Tritt A."/>
            <person name="Yoshinaga Y."/>
            <person name="Zwiers L.-H."/>
            <person name="Turgeon B."/>
            <person name="Goodwin S."/>
            <person name="Spatafora J."/>
            <person name="Crous P."/>
            <person name="Grigoriev I."/>
        </authorList>
    </citation>
    <scope>NUCLEOTIDE SEQUENCE</scope>
    <source>
        <strain evidence="4">CBS 207.26</strain>
    </source>
</reference>
<feature type="compositionally biased region" description="Polar residues" evidence="2">
    <location>
        <begin position="536"/>
        <end position="549"/>
    </location>
</feature>
<dbReference type="PANTHER" id="PTHR46910">
    <property type="entry name" value="TRANSCRIPTION FACTOR PDR1"/>
    <property type="match status" value="1"/>
</dbReference>
<feature type="region of interest" description="Disordered" evidence="2">
    <location>
        <begin position="22"/>
        <end position="51"/>
    </location>
</feature>
<gene>
    <name evidence="4" type="ORF">K469DRAFT_206266</name>
</gene>
<dbReference type="SMART" id="SM00906">
    <property type="entry name" value="Fungal_trans"/>
    <property type="match status" value="1"/>
</dbReference>
<dbReference type="PANTHER" id="PTHR46910:SF1">
    <property type="entry name" value="MISCELLANEOUS ZN(II)2CYS6 TRANSCRIPTION FACTOR (EUROFUNG)-RELATED"/>
    <property type="match status" value="1"/>
</dbReference>
<dbReference type="CDD" id="cd12148">
    <property type="entry name" value="fungal_TF_MHR"/>
    <property type="match status" value="1"/>
</dbReference>
<dbReference type="AlphaFoldDB" id="A0A6A6DVI8"/>
<dbReference type="InterPro" id="IPR007219">
    <property type="entry name" value="XnlR_reg_dom"/>
</dbReference>
<keyword evidence="5" id="KW-1185">Reference proteome</keyword>
<feature type="domain" description="Xylanolytic transcriptional activator regulatory" evidence="3">
    <location>
        <begin position="218"/>
        <end position="289"/>
    </location>
</feature>
<dbReference type="OrthoDB" id="2110361at2759"/>
<evidence type="ECO:0000256" key="2">
    <source>
        <dbReference type="SAM" id="MobiDB-lite"/>
    </source>
</evidence>
<dbReference type="GO" id="GO:0006351">
    <property type="term" value="P:DNA-templated transcription"/>
    <property type="evidence" value="ECO:0007669"/>
    <property type="project" value="InterPro"/>
</dbReference>
<dbReference type="InterPro" id="IPR050987">
    <property type="entry name" value="AtrR-like"/>
</dbReference>